<evidence type="ECO:0000256" key="3">
    <source>
        <dbReference type="ARBA" id="ARBA00022989"/>
    </source>
</evidence>
<evidence type="ECO:0000256" key="4">
    <source>
        <dbReference type="ARBA" id="ARBA00023136"/>
    </source>
</evidence>
<keyword evidence="4 5" id="KW-0472">Membrane</keyword>
<evidence type="ECO:0000313" key="7">
    <source>
        <dbReference type="EMBL" id="OPJ63096.1"/>
    </source>
</evidence>
<dbReference type="GO" id="GO:0140359">
    <property type="term" value="F:ABC-type transporter activity"/>
    <property type="evidence" value="ECO:0007669"/>
    <property type="project" value="InterPro"/>
</dbReference>
<evidence type="ECO:0000313" key="8">
    <source>
        <dbReference type="Proteomes" id="UP000190080"/>
    </source>
</evidence>
<dbReference type="STRING" id="1450648.CLORY_14620"/>
<dbReference type="AlphaFoldDB" id="A0A1V4IT37"/>
<dbReference type="InterPro" id="IPR051784">
    <property type="entry name" value="Nod_factor_ABC_transporter"/>
</dbReference>
<evidence type="ECO:0000256" key="1">
    <source>
        <dbReference type="ARBA" id="ARBA00004141"/>
    </source>
</evidence>
<feature type="transmembrane region" description="Helical" evidence="5">
    <location>
        <begin position="233"/>
        <end position="253"/>
    </location>
</feature>
<keyword evidence="8" id="KW-1185">Reference proteome</keyword>
<dbReference type="PANTHER" id="PTHR43229">
    <property type="entry name" value="NODULATION PROTEIN J"/>
    <property type="match status" value="1"/>
</dbReference>
<dbReference type="RefSeq" id="WP_079422871.1">
    <property type="nucleotide sequence ID" value="NZ_MZGV01000011.1"/>
</dbReference>
<comment type="subcellular location">
    <subcellularLocation>
        <location evidence="5">Cell membrane</location>
        <topology evidence="5">Multi-pass membrane protein</topology>
    </subcellularLocation>
    <subcellularLocation>
        <location evidence="1">Membrane</location>
        <topology evidence="1">Multi-pass membrane protein</topology>
    </subcellularLocation>
</comment>
<feature type="transmembrane region" description="Helical" evidence="5">
    <location>
        <begin position="145"/>
        <end position="170"/>
    </location>
</feature>
<keyword evidence="5" id="KW-0813">Transport</keyword>
<evidence type="ECO:0000256" key="2">
    <source>
        <dbReference type="ARBA" id="ARBA00022692"/>
    </source>
</evidence>
<accession>A0A1V4IT37</accession>
<dbReference type="OrthoDB" id="9776218at2"/>
<sequence length="269" mass="31159">MKEFSKAVKAEMIKQHKVYFHSKMIYVSLFVWPMLLFITSYYSYKPFNIGKSVVPYLNEHNLLIFILLGYMSMSFFRMLVQSAWNFSFERLNGTLEFIYLSPVNRFAVILGNALSSLFEGVWVMVVFSVFIFIMRRQYFNINGSAAIISFLLMMVMAVMWGIFLNSIFLFSRDSGFLFTILEEPMEIFSGVKVPTTIFPLWAKAISYIFPLTYALDAMRRVFLNGEGLYEIRGFIAVSIFIVVLLIVVVNICLKQGEKHAKKTGNMTLF</sequence>
<proteinExistence type="inferred from homology"/>
<name>A0A1V4IT37_9CLOT</name>
<gene>
    <name evidence="7" type="ORF">CLORY_14620</name>
</gene>
<feature type="domain" description="ABC transmembrane type-2" evidence="6">
    <location>
        <begin position="24"/>
        <end position="255"/>
    </location>
</feature>
<dbReference type="Pfam" id="PF01061">
    <property type="entry name" value="ABC2_membrane"/>
    <property type="match status" value="1"/>
</dbReference>
<dbReference type="Proteomes" id="UP000190080">
    <property type="component" value="Unassembled WGS sequence"/>
</dbReference>
<dbReference type="GO" id="GO:0005886">
    <property type="term" value="C:plasma membrane"/>
    <property type="evidence" value="ECO:0007669"/>
    <property type="project" value="UniProtKB-SubCell"/>
</dbReference>
<dbReference type="InterPro" id="IPR013525">
    <property type="entry name" value="ABC2_TM"/>
</dbReference>
<feature type="transmembrane region" description="Helical" evidence="5">
    <location>
        <begin position="62"/>
        <end position="80"/>
    </location>
</feature>
<dbReference type="InterPro" id="IPR047817">
    <property type="entry name" value="ABC2_TM_bact-type"/>
</dbReference>
<feature type="transmembrane region" description="Helical" evidence="5">
    <location>
        <begin position="106"/>
        <end position="133"/>
    </location>
</feature>
<dbReference type="EMBL" id="MZGV01000011">
    <property type="protein sequence ID" value="OPJ63096.1"/>
    <property type="molecule type" value="Genomic_DNA"/>
</dbReference>
<comment type="caution">
    <text evidence="7">The sequence shown here is derived from an EMBL/GenBank/DDBJ whole genome shotgun (WGS) entry which is preliminary data.</text>
</comment>
<feature type="transmembrane region" description="Helical" evidence="5">
    <location>
        <begin position="24"/>
        <end position="42"/>
    </location>
</feature>
<evidence type="ECO:0000259" key="6">
    <source>
        <dbReference type="PROSITE" id="PS51012"/>
    </source>
</evidence>
<organism evidence="7 8">
    <name type="scientific">Clostridium oryzae</name>
    <dbReference type="NCBI Taxonomy" id="1450648"/>
    <lineage>
        <taxon>Bacteria</taxon>
        <taxon>Bacillati</taxon>
        <taxon>Bacillota</taxon>
        <taxon>Clostridia</taxon>
        <taxon>Eubacteriales</taxon>
        <taxon>Clostridiaceae</taxon>
        <taxon>Clostridium</taxon>
    </lineage>
</organism>
<dbReference type="PROSITE" id="PS51012">
    <property type="entry name" value="ABC_TM2"/>
    <property type="match status" value="1"/>
</dbReference>
<comment type="similarity">
    <text evidence="5">Belongs to the ABC-2 integral membrane protein family.</text>
</comment>
<keyword evidence="5" id="KW-1003">Cell membrane</keyword>
<evidence type="ECO:0000256" key="5">
    <source>
        <dbReference type="RuleBase" id="RU361157"/>
    </source>
</evidence>
<protein>
    <recommendedName>
        <fullName evidence="5">Transport permease protein</fullName>
    </recommendedName>
</protein>
<keyword evidence="2 5" id="KW-0812">Transmembrane</keyword>
<dbReference type="PANTHER" id="PTHR43229:SF6">
    <property type="entry name" value="ABC-TYPE MULTIDRUG TRANSPORT SYSTEM, PERMEASE COMPONENT"/>
    <property type="match status" value="1"/>
</dbReference>
<reference evidence="7 8" key="1">
    <citation type="submission" date="2017-03" db="EMBL/GenBank/DDBJ databases">
        <title>Genome sequence of Clostridium oryzae DSM 28571.</title>
        <authorList>
            <person name="Poehlein A."/>
            <person name="Daniel R."/>
        </authorList>
    </citation>
    <scope>NUCLEOTIDE SEQUENCE [LARGE SCALE GENOMIC DNA]</scope>
    <source>
        <strain evidence="7 8">DSM 28571</strain>
    </source>
</reference>
<feature type="transmembrane region" description="Helical" evidence="5">
    <location>
        <begin position="191"/>
        <end position="213"/>
    </location>
</feature>
<keyword evidence="3 5" id="KW-1133">Transmembrane helix</keyword>